<dbReference type="PANTHER" id="PTHR30195">
    <property type="entry name" value="TYPE I SITE-SPECIFIC DEOXYRIBONUCLEASE PROTEIN SUBUNIT M AND R"/>
    <property type="match status" value="1"/>
</dbReference>
<evidence type="ECO:0000256" key="1">
    <source>
        <dbReference type="ARBA" id="ARBA00022747"/>
    </source>
</evidence>
<proteinExistence type="predicted"/>
<dbReference type="Pfam" id="PF11867">
    <property type="entry name" value="T1RH-like_C"/>
    <property type="match status" value="1"/>
</dbReference>
<dbReference type="InterPro" id="IPR021810">
    <property type="entry name" value="T1RH-like_C"/>
</dbReference>
<evidence type="ECO:0000313" key="3">
    <source>
        <dbReference type="EMBL" id="MPN03761.1"/>
    </source>
</evidence>
<dbReference type="InterPro" id="IPR051268">
    <property type="entry name" value="Type-I_R_enzyme_R_subunit"/>
</dbReference>
<accession>A0A645EP30</accession>
<sequence>MKQRYSEEVDYSEYEKRIQTLIDRHVGATEVTRITPLVNIFDKERFDAEVEKLEGSASRADTIASRTVKTIREKWEEDPAFYERFSRILQRLIEDFRNKRISDAQYLASVTEVMQKVRDQGTSELPEALQHRPAARAFYGIIRRALAKLESMLPADAEAHSIELGLAIDEVIAEHARIVNWTANADVRNHMLNAAEDCLLDAARRKGFALPLSALDEIGKELLPVAEAHYHDTNRRQ</sequence>
<organism evidence="3">
    <name type="scientific">bioreactor metagenome</name>
    <dbReference type="NCBI Taxonomy" id="1076179"/>
    <lineage>
        <taxon>unclassified sequences</taxon>
        <taxon>metagenomes</taxon>
        <taxon>ecological metagenomes</taxon>
    </lineage>
</organism>
<dbReference type="AlphaFoldDB" id="A0A645EP30"/>
<protein>
    <recommendedName>
        <fullName evidence="2">Type I restriction enzyme HindI endonuclease subunit-like C-terminal domain-containing protein</fullName>
    </recommendedName>
</protein>
<dbReference type="GO" id="GO:0009307">
    <property type="term" value="P:DNA restriction-modification system"/>
    <property type="evidence" value="ECO:0007669"/>
    <property type="project" value="UniProtKB-KW"/>
</dbReference>
<comment type="caution">
    <text evidence="3">The sequence shown here is derived from an EMBL/GenBank/DDBJ whole genome shotgun (WGS) entry which is preliminary data.</text>
</comment>
<feature type="domain" description="Type I restriction enzyme HindI endonuclease subunit-like C-terminal" evidence="2">
    <location>
        <begin position="10"/>
        <end position="196"/>
    </location>
</feature>
<keyword evidence="1" id="KW-0680">Restriction system</keyword>
<dbReference type="PANTHER" id="PTHR30195:SF15">
    <property type="entry name" value="TYPE I RESTRICTION ENZYME HINDI ENDONUCLEASE SUBUNIT"/>
    <property type="match status" value="1"/>
</dbReference>
<evidence type="ECO:0000259" key="2">
    <source>
        <dbReference type="Pfam" id="PF11867"/>
    </source>
</evidence>
<gene>
    <name evidence="3" type="ORF">SDC9_150995</name>
</gene>
<dbReference type="EMBL" id="VSSQ01049683">
    <property type="protein sequence ID" value="MPN03761.1"/>
    <property type="molecule type" value="Genomic_DNA"/>
</dbReference>
<name>A0A645EP30_9ZZZZ</name>
<reference evidence="3" key="1">
    <citation type="submission" date="2019-08" db="EMBL/GenBank/DDBJ databases">
        <authorList>
            <person name="Kucharzyk K."/>
            <person name="Murdoch R.W."/>
            <person name="Higgins S."/>
            <person name="Loffler F."/>
        </authorList>
    </citation>
    <scope>NUCLEOTIDE SEQUENCE</scope>
</reference>